<evidence type="ECO:0000256" key="4">
    <source>
        <dbReference type="ARBA" id="ARBA00023040"/>
    </source>
</evidence>
<feature type="transmembrane region" description="Helical" evidence="8">
    <location>
        <begin position="154"/>
        <end position="174"/>
    </location>
</feature>
<sequence length="353" mass="39931">MHNFKTNNSCQTIELASDVGLVSDDVKLLFQMVNFAIICQIIDVFGTVTNIINIIVFVKLGFSDPVNVSLLGLTISDLGCLVTLIWHNICYNPLFNEMDLPFDPIDVQYLTAGWPHVTFTRITAWITAFITFERCLCIALPLKVKNIITPKRVAIVIVCLFIILIASVSPVYYVNRIGPKLSQKRNRTVIGLLFTEDREEVEAISFAVNNVIVPFCAFFVVIVCTVTLVVKLRSKTKWRKETASAGKSDNFSGRDQKVTKMVMMISTLFIVCFTPVSVMFIGMTVEPELSIDGQYRNLFFILFSFGFILESTNSALNIFIYYEMSSKYRTVFNHTFRRKCASRAKDNEASSDL</sequence>
<feature type="transmembrane region" description="Helical" evidence="8">
    <location>
        <begin position="261"/>
        <end position="285"/>
    </location>
</feature>
<proteinExistence type="predicted"/>
<evidence type="ECO:0000259" key="9">
    <source>
        <dbReference type="PROSITE" id="PS50262"/>
    </source>
</evidence>
<evidence type="ECO:0000256" key="3">
    <source>
        <dbReference type="ARBA" id="ARBA00022989"/>
    </source>
</evidence>
<feature type="transmembrane region" description="Helical" evidence="8">
    <location>
        <begin position="70"/>
        <end position="89"/>
    </location>
</feature>
<evidence type="ECO:0000313" key="11">
    <source>
        <dbReference type="RefSeq" id="XP_005100340.1"/>
    </source>
</evidence>
<dbReference type="Pfam" id="PF10324">
    <property type="entry name" value="7TM_GPCR_Srw"/>
    <property type="match status" value="1"/>
</dbReference>
<organism evidence="10 11">
    <name type="scientific">Aplysia californica</name>
    <name type="common">California sea hare</name>
    <dbReference type="NCBI Taxonomy" id="6500"/>
    <lineage>
        <taxon>Eukaryota</taxon>
        <taxon>Metazoa</taxon>
        <taxon>Spiralia</taxon>
        <taxon>Lophotrochozoa</taxon>
        <taxon>Mollusca</taxon>
        <taxon>Gastropoda</taxon>
        <taxon>Heterobranchia</taxon>
        <taxon>Euthyneura</taxon>
        <taxon>Tectipleura</taxon>
        <taxon>Aplysiida</taxon>
        <taxon>Aplysioidea</taxon>
        <taxon>Aplysiidae</taxon>
        <taxon>Aplysia</taxon>
    </lineage>
</organism>
<gene>
    <name evidence="11" type="primary">LOC101853563</name>
</gene>
<dbReference type="PANTHER" id="PTHR24243">
    <property type="entry name" value="G-PROTEIN COUPLED RECEPTOR"/>
    <property type="match status" value="1"/>
</dbReference>
<dbReference type="Proteomes" id="UP000694888">
    <property type="component" value="Unplaced"/>
</dbReference>
<dbReference type="SUPFAM" id="SSF81321">
    <property type="entry name" value="Family A G protein-coupled receptor-like"/>
    <property type="match status" value="1"/>
</dbReference>
<dbReference type="Gene3D" id="1.20.1070.10">
    <property type="entry name" value="Rhodopsin 7-helix transmembrane proteins"/>
    <property type="match status" value="1"/>
</dbReference>
<dbReference type="CDD" id="cd14978">
    <property type="entry name" value="7tmA_FMRFamide_R-like"/>
    <property type="match status" value="1"/>
</dbReference>
<dbReference type="RefSeq" id="XP_005100340.1">
    <property type="nucleotide sequence ID" value="XM_005100283.1"/>
</dbReference>
<dbReference type="GeneID" id="101853563"/>
<name>A0ABM0JS87_APLCA</name>
<keyword evidence="5 8" id="KW-0472">Membrane</keyword>
<reference evidence="11" key="1">
    <citation type="submission" date="2025-08" db="UniProtKB">
        <authorList>
            <consortium name="RefSeq"/>
        </authorList>
    </citation>
    <scope>IDENTIFICATION</scope>
</reference>
<dbReference type="InterPro" id="IPR017452">
    <property type="entry name" value="GPCR_Rhodpsn_7TM"/>
</dbReference>
<evidence type="ECO:0000256" key="7">
    <source>
        <dbReference type="ARBA" id="ARBA00023224"/>
    </source>
</evidence>
<feature type="transmembrane region" description="Helical" evidence="8">
    <location>
        <begin position="297"/>
        <end position="322"/>
    </location>
</feature>
<keyword evidence="10" id="KW-1185">Reference proteome</keyword>
<protein>
    <submittedName>
        <fullName evidence="11">Allatostatin-A receptor-like</fullName>
    </submittedName>
</protein>
<evidence type="ECO:0000256" key="6">
    <source>
        <dbReference type="ARBA" id="ARBA00023170"/>
    </source>
</evidence>
<keyword evidence="2 8" id="KW-0812">Transmembrane</keyword>
<feature type="transmembrane region" description="Helical" evidence="8">
    <location>
        <begin position="211"/>
        <end position="230"/>
    </location>
</feature>
<comment type="subcellular location">
    <subcellularLocation>
        <location evidence="1">Membrane</location>
        <topology evidence="1">Multi-pass membrane protein</topology>
    </subcellularLocation>
</comment>
<evidence type="ECO:0000256" key="8">
    <source>
        <dbReference type="SAM" id="Phobius"/>
    </source>
</evidence>
<keyword evidence="4" id="KW-0297">G-protein coupled receptor</keyword>
<dbReference type="InterPro" id="IPR019427">
    <property type="entry name" value="7TM_GPCR_serpentine_rcpt_Srw"/>
</dbReference>
<evidence type="ECO:0000313" key="10">
    <source>
        <dbReference type="Proteomes" id="UP000694888"/>
    </source>
</evidence>
<feature type="transmembrane region" description="Helical" evidence="8">
    <location>
        <begin position="35"/>
        <end position="58"/>
    </location>
</feature>
<evidence type="ECO:0000256" key="2">
    <source>
        <dbReference type="ARBA" id="ARBA00022692"/>
    </source>
</evidence>
<evidence type="ECO:0000256" key="5">
    <source>
        <dbReference type="ARBA" id="ARBA00023136"/>
    </source>
</evidence>
<accession>A0ABM0JS87</accession>
<dbReference type="PROSITE" id="PS50262">
    <property type="entry name" value="G_PROTEIN_RECEP_F1_2"/>
    <property type="match status" value="1"/>
</dbReference>
<keyword evidence="6" id="KW-0675">Receptor</keyword>
<keyword evidence="3 8" id="KW-1133">Transmembrane helix</keyword>
<dbReference type="PANTHER" id="PTHR24243:SF230">
    <property type="entry name" value="G-PROTEIN COUPLED RECEPTORS FAMILY 1 PROFILE DOMAIN-CONTAINING PROTEIN"/>
    <property type="match status" value="1"/>
</dbReference>
<keyword evidence="7" id="KW-0807">Transducer</keyword>
<evidence type="ECO:0000256" key="1">
    <source>
        <dbReference type="ARBA" id="ARBA00004141"/>
    </source>
</evidence>
<dbReference type="PRINTS" id="PR00237">
    <property type="entry name" value="GPCRRHODOPSN"/>
</dbReference>
<dbReference type="InterPro" id="IPR000276">
    <property type="entry name" value="GPCR_Rhodpsn"/>
</dbReference>
<feature type="domain" description="G-protein coupled receptors family 1 profile" evidence="9">
    <location>
        <begin position="49"/>
        <end position="321"/>
    </location>
</feature>